<comment type="similarity">
    <text evidence="3">Belongs to the serpin family.</text>
</comment>
<feature type="region of interest" description="Disordered" evidence="4">
    <location>
        <begin position="385"/>
        <end position="439"/>
    </location>
</feature>
<keyword evidence="7" id="KW-1185">Reference proteome</keyword>
<dbReference type="InterPro" id="IPR000215">
    <property type="entry name" value="Serpin_fam"/>
</dbReference>
<dbReference type="InterPro" id="IPR036186">
    <property type="entry name" value="Serpin_sf"/>
</dbReference>
<dbReference type="SMART" id="SM00093">
    <property type="entry name" value="SERPIN"/>
    <property type="match status" value="1"/>
</dbReference>
<dbReference type="EMBL" id="QCYY01000727">
    <property type="protein sequence ID" value="ROT83152.1"/>
    <property type="molecule type" value="Genomic_DNA"/>
</dbReference>
<feature type="domain" description="Serpin" evidence="5">
    <location>
        <begin position="98"/>
        <end position="432"/>
    </location>
</feature>
<organism evidence="6 7">
    <name type="scientific">Penaeus vannamei</name>
    <name type="common">Whiteleg shrimp</name>
    <name type="synonym">Litopenaeus vannamei</name>
    <dbReference type="NCBI Taxonomy" id="6689"/>
    <lineage>
        <taxon>Eukaryota</taxon>
        <taxon>Metazoa</taxon>
        <taxon>Ecdysozoa</taxon>
        <taxon>Arthropoda</taxon>
        <taxon>Crustacea</taxon>
        <taxon>Multicrustacea</taxon>
        <taxon>Malacostraca</taxon>
        <taxon>Eumalacostraca</taxon>
        <taxon>Eucarida</taxon>
        <taxon>Decapoda</taxon>
        <taxon>Dendrobranchiata</taxon>
        <taxon>Penaeoidea</taxon>
        <taxon>Penaeidae</taxon>
        <taxon>Penaeus</taxon>
    </lineage>
</organism>
<protein>
    <submittedName>
        <fullName evidence="6">Putative serine proteinase inhibitor</fullName>
    </submittedName>
</protein>
<dbReference type="Pfam" id="PF00079">
    <property type="entry name" value="Serpin"/>
    <property type="match status" value="1"/>
</dbReference>
<dbReference type="Gene3D" id="2.30.39.10">
    <property type="entry name" value="Alpha-1-antitrypsin, domain 1"/>
    <property type="match status" value="1"/>
</dbReference>
<dbReference type="InterPro" id="IPR042178">
    <property type="entry name" value="Serpin_sf_1"/>
</dbReference>
<feature type="compositionally biased region" description="Basic and acidic residues" evidence="4">
    <location>
        <begin position="395"/>
        <end position="416"/>
    </location>
</feature>
<dbReference type="Proteomes" id="UP000283509">
    <property type="component" value="Unassembled WGS sequence"/>
</dbReference>
<dbReference type="GO" id="GO:0005615">
    <property type="term" value="C:extracellular space"/>
    <property type="evidence" value="ECO:0007669"/>
    <property type="project" value="InterPro"/>
</dbReference>
<evidence type="ECO:0000259" key="5">
    <source>
        <dbReference type="SMART" id="SM00093"/>
    </source>
</evidence>
<feature type="region of interest" description="Disordered" evidence="4">
    <location>
        <begin position="109"/>
        <end position="131"/>
    </location>
</feature>
<keyword evidence="1" id="KW-0646">Protease inhibitor</keyword>
<accession>A0A3R7NC36</accession>
<dbReference type="OrthoDB" id="671595at2759"/>
<evidence type="ECO:0000313" key="7">
    <source>
        <dbReference type="Proteomes" id="UP000283509"/>
    </source>
</evidence>
<reference evidence="6 7" key="2">
    <citation type="submission" date="2019-01" db="EMBL/GenBank/DDBJ databases">
        <title>The decoding of complex shrimp genome reveals the adaptation for benthos swimmer, frequently molting mechanism and breeding impact on genome.</title>
        <authorList>
            <person name="Sun Y."/>
            <person name="Gao Y."/>
            <person name="Yu Y."/>
        </authorList>
    </citation>
    <scope>NUCLEOTIDE SEQUENCE [LARGE SCALE GENOMIC DNA]</scope>
    <source>
        <tissue evidence="6">Muscle</tissue>
    </source>
</reference>
<dbReference type="STRING" id="6689.A0A3R7NC36"/>
<dbReference type="Gene3D" id="3.30.497.10">
    <property type="entry name" value="Antithrombin, subunit I, domain 2"/>
    <property type="match status" value="1"/>
</dbReference>
<dbReference type="PANTHER" id="PTHR11461">
    <property type="entry name" value="SERINE PROTEASE INHIBITOR, SERPIN"/>
    <property type="match status" value="1"/>
</dbReference>
<reference evidence="6 7" key="1">
    <citation type="submission" date="2018-04" db="EMBL/GenBank/DDBJ databases">
        <authorList>
            <person name="Zhang X."/>
            <person name="Yuan J."/>
            <person name="Li F."/>
            <person name="Xiang J."/>
        </authorList>
    </citation>
    <scope>NUCLEOTIDE SEQUENCE [LARGE SCALE GENOMIC DNA]</scope>
    <source>
        <tissue evidence="6">Muscle</tissue>
    </source>
</reference>
<evidence type="ECO:0000256" key="4">
    <source>
        <dbReference type="SAM" id="MobiDB-lite"/>
    </source>
</evidence>
<evidence type="ECO:0000256" key="1">
    <source>
        <dbReference type="ARBA" id="ARBA00022690"/>
    </source>
</evidence>
<dbReference type="AlphaFoldDB" id="A0A3R7NC36"/>
<evidence type="ECO:0000313" key="6">
    <source>
        <dbReference type="EMBL" id="ROT83152.1"/>
    </source>
</evidence>
<comment type="caution">
    <text evidence="6">The sequence shown here is derived from an EMBL/GenBank/DDBJ whole genome shotgun (WGS) entry which is preliminary data.</text>
</comment>
<dbReference type="InterPro" id="IPR042185">
    <property type="entry name" value="Serpin_sf_2"/>
</dbReference>
<evidence type="ECO:0000256" key="3">
    <source>
        <dbReference type="RuleBase" id="RU000411"/>
    </source>
</evidence>
<keyword evidence="2" id="KW-0722">Serine protease inhibitor</keyword>
<evidence type="ECO:0000256" key="2">
    <source>
        <dbReference type="ARBA" id="ARBA00022900"/>
    </source>
</evidence>
<name>A0A3R7NC36_PENVA</name>
<dbReference type="InterPro" id="IPR023796">
    <property type="entry name" value="Serpin_dom"/>
</dbReference>
<dbReference type="SUPFAM" id="SSF56574">
    <property type="entry name" value="Serpins"/>
    <property type="match status" value="1"/>
</dbReference>
<dbReference type="PANTHER" id="PTHR11461:SF278">
    <property type="entry name" value="SERINE PROTEASE INHIBITOR 88EA"/>
    <property type="match status" value="1"/>
</dbReference>
<sequence>MQPAHTEGRSHRLPLLPSILGHSRGDILFPRDISSFCRNGDRKSHPNTSRCPHDHECCGSSAAVVAVPGRRGEPSVHLQERRNVAAAPDLGHIAPFSVALFREVLRRRGTSSSRPTASGPPRPGYFGSGGNTQTQLEQVLQLTNKADTLALYRAVTELHEAQDTKPNYTLNAANKLFVQEYYPIFECVRHVLANKLQTVNFRRSHKAAETINQYVRDTTRGKISQLVRPREISRAHIVLANAVYFKGLWEQQFQPDNTHLEKFYPAPDQHAFVDMMTQENKFPIGYSGDLDAQVLEIPYRERGASLFVFLPRDRNTGRELDDMLRQFQPASLRPAIGNLVKRDVLLKFPKFRLENSLRSELTGALIRLGIEDLFTTEANMRGFFPTGGLKVKGRAQGDGRVHGGGRRDQSDPDEGVRPPPPPAPPRALRHQPAPLPGPR</sequence>
<proteinExistence type="inferred from homology"/>
<dbReference type="GO" id="GO:0004867">
    <property type="term" value="F:serine-type endopeptidase inhibitor activity"/>
    <property type="evidence" value="ECO:0007669"/>
    <property type="project" value="UniProtKB-KW"/>
</dbReference>
<gene>
    <name evidence="6" type="ORF">C7M84_023668</name>
</gene>